<dbReference type="InterPro" id="IPR010998">
    <property type="entry name" value="Integrase_recombinase_N"/>
</dbReference>
<dbReference type="InterPro" id="IPR044068">
    <property type="entry name" value="CB"/>
</dbReference>
<dbReference type="PROSITE" id="PS51900">
    <property type="entry name" value="CB"/>
    <property type="match status" value="1"/>
</dbReference>
<dbReference type="SUPFAM" id="SSF56349">
    <property type="entry name" value="DNA breaking-rejoining enzymes"/>
    <property type="match status" value="1"/>
</dbReference>
<dbReference type="CDD" id="cd00397">
    <property type="entry name" value="DNA_BRE_C"/>
    <property type="match status" value="1"/>
</dbReference>
<dbReference type="GO" id="GO:0003677">
    <property type="term" value="F:DNA binding"/>
    <property type="evidence" value="ECO:0007669"/>
    <property type="project" value="UniProtKB-UniRule"/>
</dbReference>
<dbReference type="GO" id="GO:0015074">
    <property type="term" value="P:DNA integration"/>
    <property type="evidence" value="ECO:0007669"/>
    <property type="project" value="UniProtKB-KW"/>
</dbReference>
<dbReference type="PANTHER" id="PTHR30349">
    <property type="entry name" value="PHAGE INTEGRASE-RELATED"/>
    <property type="match status" value="1"/>
</dbReference>
<gene>
    <name evidence="7" type="ORF">MW046_01760</name>
</gene>
<evidence type="ECO:0000313" key="8">
    <source>
        <dbReference type="Proteomes" id="UP000831768"/>
    </source>
</evidence>
<organism evidence="7 8">
    <name type="scientific">Halocatena salina</name>
    <dbReference type="NCBI Taxonomy" id="2934340"/>
    <lineage>
        <taxon>Archaea</taxon>
        <taxon>Methanobacteriati</taxon>
        <taxon>Methanobacteriota</taxon>
        <taxon>Stenosarchaea group</taxon>
        <taxon>Halobacteria</taxon>
        <taxon>Halobacteriales</taxon>
        <taxon>Natronomonadaceae</taxon>
        <taxon>Halocatena</taxon>
    </lineage>
</organism>
<evidence type="ECO:0000259" key="6">
    <source>
        <dbReference type="PROSITE" id="PS51900"/>
    </source>
</evidence>
<keyword evidence="2 4" id="KW-0238">DNA-binding</keyword>
<name>A0A8U0A2V3_9EURY</name>
<evidence type="ECO:0000256" key="4">
    <source>
        <dbReference type="PROSITE-ProRule" id="PRU01248"/>
    </source>
</evidence>
<keyword evidence="3" id="KW-0233">DNA recombination</keyword>
<evidence type="ECO:0000256" key="1">
    <source>
        <dbReference type="ARBA" id="ARBA00022908"/>
    </source>
</evidence>
<dbReference type="Gene3D" id="1.10.443.10">
    <property type="entry name" value="Intergrase catalytic core"/>
    <property type="match status" value="1"/>
</dbReference>
<dbReference type="KEGG" id="haad:MW046_01760"/>
<reference evidence="7" key="1">
    <citation type="submission" date="2022-04" db="EMBL/GenBank/DDBJ databases">
        <title>Halocatena sp. nov., isolated from a salt lake.</title>
        <authorList>
            <person name="Cui H.-L."/>
        </authorList>
    </citation>
    <scope>NUCLEOTIDE SEQUENCE</scope>
    <source>
        <strain evidence="7">AD-1</strain>
    </source>
</reference>
<dbReference type="Proteomes" id="UP000831768">
    <property type="component" value="Chromosome"/>
</dbReference>
<evidence type="ECO:0000259" key="5">
    <source>
        <dbReference type="PROSITE" id="PS51898"/>
    </source>
</evidence>
<feature type="domain" description="Tyr recombinase" evidence="5">
    <location>
        <begin position="115"/>
        <end position="330"/>
    </location>
</feature>
<evidence type="ECO:0000256" key="2">
    <source>
        <dbReference type="ARBA" id="ARBA00023125"/>
    </source>
</evidence>
<dbReference type="GO" id="GO:0006310">
    <property type="term" value="P:DNA recombination"/>
    <property type="evidence" value="ECO:0007669"/>
    <property type="project" value="UniProtKB-KW"/>
</dbReference>
<protein>
    <submittedName>
        <fullName evidence="7">Site-specific integrase</fullName>
    </submittedName>
</protein>
<dbReference type="InterPro" id="IPR050090">
    <property type="entry name" value="Tyrosine_recombinase_XerCD"/>
</dbReference>
<dbReference type="Gene3D" id="1.10.150.130">
    <property type="match status" value="1"/>
</dbReference>
<dbReference type="RefSeq" id="WP_247993854.1">
    <property type="nucleotide sequence ID" value="NZ_CP096019.1"/>
</dbReference>
<dbReference type="EMBL" id="CP096019">
    <property type="protein sequence ID" value="UPM43186.1"/>
    <property type="molecule type" value="Genomic_DNA"/>
</dbReference>
<dbReference type="GeneID" id="71926733"/>
<dbReference type="InterPro" id="IPR011010">
    <property type="entry name" value="DNA_brk_join_enz"/>
</dbReference>
<dbReference type="AlphaFoldDB" id="A0A8U0A2V3"/>
<dbReference type="PROSITE" id="PS51898">
    <property type="entry name" value="TYR_RECOMBINASE"/>
    <property type="match status" value="1"/>
</dbReference>
<proteinExistence type="predicted"/>
<accession>A0A8U0A2V3</accession>
<dbReference type="InterPro" id="IPR002104">
    <property type="entry name" value="Integrase_catalytic"/>
</dbReference>
<keyword evidence="1" id="KW-0229">DNA integration</keyword>
<keyword evidence="8" id="KW-1185">Reference proteome</keyword>
<dbReference type="PANTHER" id="PTHR30349:SF41">
    <property type="entry name" value="INTEGRASE_RECOMBINASE PROTEIN MJ0367-RELATED"/>
    <property type="match status" value="1"/>
</dbReference>
<dbReference type="Pfam" id="PF00589">
    <property type="entry name" value="Phage_integrase"/>
    <property type="match status" value="1"/>
</dbReference>
<dbReference type="InterPro" id="IPR013762">
    <property type="entry name" value="Integrase-like_cat_sf"/>
</dbReference>
<sequence length="336" mass="39125">MSLKPIDPETALDFYLADRQAELSQATLYSHSSRLGHFLRWCDQEDIENLNDLSGRQLHLYRLWRRNEGDLRPVSEKTQMDTLRVFIRWLESIEGVERDLSTKVQSPTLAPTENTRDVMLDAEHAESILTYLEKYEYATLAHVSIALMWHTMMRIGAVHALDVDDYHSDDRYVVVSHRPKTGTPIKNKERGERMVALSDQICELLDDWIADRRPSVCDDHGRQPLLATHYGRVSKSVLRDYVYQWTRPCTYGIPCPHNRDPAECPATDRDHASSCPSSVSPHAIRRGSITHYLHKEIPEKAVSDRANVTQRVIDKHYDRRTEREKMEQRRRYLDGF</sequence>
<evidence type="ECO:0000313" key="7">
    <source>
        <dbReference type="EMBL" id="UPM43186.1"/>
    </source>
</evidence>
<feature type="domain" description="Core-binding (CB)" evidence="6">
    <location>
        <begin position="6"/>
        <end position="91"/>
    </location>
</feature>
<evidence type="ECO:0000256" key="3">
    <source>
        <dbReference type="ARBA" id="ARBA00023172"/>
    </source>
</evidence>